<keyword evidence="6 8" id="KW-0472">Membrane</keyword>
<evidence type="ECO:0000256" key="1">
    <source>
        <dbReference type="ARBA" id="ARBA00004651"/>
    </source>
</evidence>
<dbReference type="KEGG" id="kphy:AOZ06_02045"/>
<sequence length="459" mass="48493">MGSAKWLPAAATVASAALLYFGTGLSPIPLLAWLFPLPLLLVAKKVSGWAAAGAGFAAGFAGSTNFWYWSAQSHDLPLWPWGVVIATAFGVTFALAVTVFRLLPPAFGVLAAPAAWVTPLYLAAALNPMGIEGTLVTSEVEVPVVMQATSALGPWGVEFLIFFIPTAVATWRPRIALVAAAVAALVVGGGVLRLTADPGPSQRVALLASNQKGWATDLDTAAGRTLLADYVQQLYALPEGVDMVVLPEAAFASAREWPSELTELMRRIATGRALTIVVGFQHVSPTAKYNYALSFPNGARYLKHHDAVSPLGTELVFAEPGRVGMTICFDVNFRSPSADYAVAGARMLAFPASDEDHNGWRHSRTALLRGVENGMAIAWSGRKTTLMLSDGYGRVIASKPTGPGTDGFTTVIGDVPLGPGATLYSRFGDWFAWLCLAVTALALVKAFARKKDRPAADHG</sequence>
<dbReference type="SUPFAM" id="SSF56317">
    <property type="entry name" value="Carbon-nitrogen hydrolase"/>
    <property type="match status" value="1"/>
</dbReference>
<feature type="transmembrane region" description="Helical" evidence="8">
    <location>
        <begin position="175"/>
        <end position="196"/>
    </location>
</feature>
<dbReference type="AlphaFoldDB" id="A0A0N9HSQ3"/>
<keyword evidence="4 8" id="KW-0812">Transmembrane</keyword>
<feature type="transmembrane region" description="Helical" evidence="8">
    <location>
        <begin position="144"/>
        <end position="163"/>
    </location>
</feature>
<keyword evidence="7" id="KW-0012">Acyltransferase</keyword>
<dbReference type="Pfam" id="PF00795">
    <property type="entry name" value="CN_hydrolase"/>
    <property type="match status" value="1"/>
</dbReference>
<evidence type="ECO:0000256" key="6">
    <source>
        <dbReference type="ARBA" id="ARBA00023136"/>
    </source>
</evidence>
<organism evidence="10 11">
    <name type="scientific">Kibdelosporangium phytohabitans</name>
    <dbReference type="NCBI Taxonomy" id="860235"/>
    <lineage>
        <taxon>Bacteria</taxon>
        <taxon>Bacillati</taxon>
        <taxon>Actinomycetota</taxon>
        <taxon>Actinomycetes</taxon>
        <taxon>Pseudonocardiales</taxon>
        <taxon>Pseudonocardiaceae</taxon>
        <taxon>Kibdelosporangium</taxon>
    </lineage>
</organism>
<feature type="transmembrane region" description="Helical" evidence="8">
    <location>
        <begin position="46"/>
        <end position="69"/>
    </location>
</feature>
<keyword evidence="5 8" id="KW-1133">Transmembrane helix</keyword>
<reference evidence="10 11" key="1">
    <citation type="submission" date="2015-07" db="EMBL/GenBank/DDBJ databases">
        <title>Genome sequencing of Kibdelosporangium phytohabitans.</title>
        <authorList>
            <person name="Qin S."/>
            <person name="Xing K."/>
        </authorList>
    </citation>
    <scope>NUCLEOTIDE SEQUENCE [LARGE SCALE GENOMIC DNA]</scope>
    <source>
        <strain evidence="10 11">KLBMP1111</strain>
    </source>
</reference>
<feature type="transmembrane region" description="Helical" evidence="8">
    <location>
        <begin position="6"/>
        <end position="34"/>
    </location>
</feature>
<dbReference type="InterPro" id="IPR003010">
    <property type="entry name" value="C-N_Hydrolase"/>
</dbReference>
<evidence type="ECO:0000313" key="10">
    <source>
        <dbReference type="EMBL" id="ALG05862.1"/>
    </source>
</evidence>
<dbReference type="GO" id="GO:0016410">
    <property type="term" value="F:N-acyltransferase activity"/>
    <property type="evidence" value="ECO:0007669"/>
    <property type="project" value="InterPro"/>
</dbReference>
<evidence type="ECO:0000256" key="3">
    <source>
        <dbReference type="ARBA" id="ARBA00022679"/>
    </source>
</evidence>
<feature type="transmembrane region" description="Helical" evidence="8">
    <location>
        <begin position="81"/>
        <end position="100"/>
    </location>
</feature>
<comment type="subcellular location">
    <subcellularLocation>
        <location evidence="1">Cell membrane</location>
        <topology evidence="1">Multi-pass membrane protein</topology>
    </subcellularLocation>
</comment>
<evidence type="ECO:0000313" key="11">
    <source>
        <dbReference type="Proteomes" id="UP000063699"/>
    </source>
</evidence>
<dbReference type="PROSITE" id="PS50263">
    <property type="entry name" value="CN_HYDROLASE"/>
    <property type="match status" value="1"/>
</dbReference>
<dbReference type="Gene3D" id="3.60.110.10">
    <property type="entry name" value="Carbon-nitrogen hydrolase"/>
    <property type="match status" value="1"/>
</dbReference>
<dbReference type="STRING" id="860235.AOZ06_02045"/>
<evidence type="ECO:0000256" key="2">
    <source>
        <dbReference type="ARBA" id="ARBA00022475"/>
    </source>
</evidence>
<dbReference type="RefSeq" id="WP_054287841.1">
    <property type="nucleotide sequence ID" value="NZ_CP012752.1"/>
</dbReference>
<evidence type="ECO:0000256" key="8">
    <source>
        <dbReference type="SAM" id="Phobius"/>
    </source>
</evidence>
<evidence type="ECO:0000256" key="4">
    <source>
        <dbReference type="ARBA" id="ARBA00022692"/>
    </source>
</evidence>
<keyword evidence="3" id="KW-0808">Transferase</keyword>
<dbReference type="OrthoDB" id="9811121at2"/>
<dbReference type="InterPro" id="IPR036526">
    <property type="entry name" value="C-N_Hydrolase_sf"/>
</dbReference>
<evidence type="ECO:0000256" key="7">
    <source>
        <dbReference type="ARBA" id="ARBA00023315"/>
    </source>
</evidence>
<dbReference type="PANTHER" id="PTHR38686:SF1">
    <property type="entry name" value="APOLIPOPROTEIN N-ACYLTRANSFERASE"/>
    <property type="match status" value="1"/>
</dbReference>
<evidence type="ECO:0000256" key="5">
    <source>
        <dbReference type="ARBA" id="ARBA00022989"/>
    </source>
</evidence>
<dbReference type="PANTHER" id="PTHR38686">
    <property type="entry name" value="APOLIPOPROTEIN N-ACYLTRANSFERASE"/>
    <property type="match status" value="1"/>
</dbReference>
<gene>
    <name evidence="10" type="ORF">AOZ06_02045</name>
</gene>
<accession>A0A0N9HSQ3</accession>
<evidence type="ECO:0000259" key="9">
    <source>
        <dbReference type="PROSITE" id="PS50263"/>
    </source>
</evidence>
<protein>
    <recommendedName>
        <fullName evidence="9">CN hydrolase domain-containing protein</fullName>
    </recommendedName>
</protein>
<feature type="domain" description="CN hydrolase" evidence="9">
    <location>
        <begin position="204"/>
        <end position="417"/>
    </location>
</feature>
<keyword evidence="11" id="KW-1185">Reference proteome</keyword>
<dbReference type="InterPro" id="IPR004563">
    <property type="entry name" value="Apolipo_AcylTrfase"/>
</dbReference>
<dbReference type="GO" id="GO:0005886">
    <property type="term" value="C:plasma membrane"/>
    <property type="evidence" value="ECO:0007669"/>
    <property type="project" value="UniProtKB-SubCell"/>
</dbReference>
<feature type="transmembrane region" description="Helical" evidence="8">
    <location>
        <begin position="107"/>
        <end position="124"/>
    </location>
</feature>
<proteinExistence type="predicted"/>
<feature type="transmembrane region" description="Helical" evidence="8">
    <location>
        <begin position="430"/>
        <end position="448"/>
    </location>
</feature>
<dbReference type="EMBL" id="CP012752">
    <property type="protein sequence ID" value="ALG05862.1"/>
    <property type="molecule type" value="Genomic_DNA"/>
</dbReference>
<dbReference type="GO" id="GO:0042158">
    <property type="term" value="P:lipoprotein biosynthetic process"/>
    <property type="evidence" value="ECO:0007669"/>
    <property type="project" value="InterPro"/>
</dbReference>
<dbReference type="Proteomes" id="UP000063699">
    <property type="component" value="Chromosome"/>
</dbReference>
<name>A0A0N9HSQ3_9PSEU</name>
<keyword evidence="2" id="KW-1003">Cell membrane</keyword>